<dbReference type="SUPFAM" id="SSF69360">
    <property type="entry name" value="Cell wall binding repeat"/>
    <property type="match status" value="1"/>
</dbReference>
<organism evidence="4 5">
    <name type="scientific">Adlercreutzia wanghongyangiae</name>
    <dbReference type="NCBI Taxonomy" id="3111451"/>
    <lineage>
        <taxon>Bacteria</taxon>
        <taxon>Bacillati</taxon>
        <taxon>Actinomycetota</taxon>
        <taxon>Coriobacteriia</taxon>
        <taxon>Eggerthellales</taxon>
        <taxon>Eggerthellaceae</taxon>
        <taxon>Adlercreutzia</taxon>
    </lineage>
</organism>
<dbReference type="InterPro" id="IPR018337">
    <property type="entry name" value="Cell_wall/Cho-bd_repeat"/>
</dbReference>
<proteinExistence type="predicted"/>
<comment type="caution">
    <text evidence="4">The sequence shown here is derived from an EMBL/GenBank/DDBJ whole genome shotgun (WGS) entry which is preliminary data.</text>
</comment>
<evidence type="ECO:0000313" key="4">
    <source>
        <dbReference type="EMBL" id="MEC4175701.1"/>
    </source>
</evidence>
<accession>A0ABU6IH40</accession>
<name>A0ABU6IH40_9ACTN</name>
<dbReference type="RefSeq" id="WP_326426667.1">
    <property type="nucleotide sequence ID" value="NZ_JAYMFF010000007.1"/>
</dbReference>
<keyword evidence="5" id="KW-1185">Reference proteome</keyword>
<keyword evidence="1" id="KW-0677">Repeat</keyword>
<keyword evidence="3" id="KW-0732">Signal</keyword>
<reference evidence="4 5" key="1">
    <citation type="submission" date="2024-01" db="EMBL/GenBank/DDBJ databases">
        <title>novel species in genus Adlercreutzia.</title>
        <authorList>
            <person name="Liu X."/>
        </authorList>
    </citation>
    <scope>NUCLEOTIDE SEQUENCE [LARGE SCALE GENOMIC DNA]</scope>
    <source>
        <strain evidence="4 5">R7</strain>
    </source>
</reference>
<evidence type="ECO:0000313" key="5">
    <source>
        <dbReference type="Proteomes" id="UP001349994"/>
    </source>
</evidence>
<evidence type="ECO:0008006" key="6">
    <source>
        <dbReference type="Google" id="ProtNLM"/>
    </source>
</evidence>
<gene>
    <name evidence="4" type="ORF">VIN30_04495</name>
</gene>
<evidence type="ECO:0000256" key="3">
    <source>
        <dbReference type="SAM" id="SignalP"/>
    </source>
</evidence>
<feature type="signal peptide" evidence="3">
    <location>
        <begin position="1"/>
        <end position="36"/>
    </location>
</feature>
<dbReference type="Pfam" id="PF19085">
    <property type="entry name" value="Choline_bind_2"/>
    <property type="match status" value="1"/>
</dbReference>
<dbReference type="Proteomes" id="UP001349994">
    <property type="component" value="Unassembled WGS sequence"/>
</dbReference>
<feature type="repeat" description="Cell wall-binding" evidence="2">
    <location>
        <begin position="216"/>
        <end position="235"/>
    </location>
</feature>
<dbReference type="Gene3D" id="2.10.270.10">
    <property type="entry name" value="Cholin Binding"/>
    <property type="match status" value="4"/>
</dbReference>
<dbReference type="PROSITE" id="PS51170">
    <property type="entry name" value="CW"/>
    <property type="match status" value="1"/>
</dbReference>
<dbReference type="EMBL" id="JAYMFF010000007">
    <property type="protein sequence ID" value="MEC4175701.1"/>
    <property type="molecule type" value="Genomic_DNA"/>
</dbReference>
<feature type="chain" id="PRO_5046747757" description="N-acetylmuramoyl-L-alanine amidase family protein" evidence="3">
    <location>
        <begin position="37"/>
        <end position="466"/>
    </location>
</feature>
<dbReference type="Pfam" id="PF01473">
    <property type="entry name" value="Choline_bind_1"/>
    <property type="match status" value="5"/>
</dbReference>
<sequence>MIKTGEKHLLSKLFTAAAASALAFSLSAVCSQSAYADEAGSIYGAGGDITYTGESSYRDLHAYVNDNAEWDAAETADWESVNAPSCYTVKSSDTKVLQAAIDTTGRKGDKDHAVLRLTPVAKGTATVEVTYKWKNVTITDKFEINVTTGAWKKDGNAWTYVFSDGTKAADGSLDVNGETYFFDANGKMRTGWYKYQEDESWEPVWFYLGSDGAARADKWQKIGGTWYYFYESGRMAAAEGMTDDDGYTYYFKTSGAMAKGWVNNNLSWNDVEKKYTNYYTYANGKKSYRWPSWSYCANNGAAKVGWNKIGGKWYYLGTYANEGLRTGAFWDAAGKHYVADYNGVMRTGWYNYNWHFDSETGKYTTKNSDGEANEAQWYHAKRNGELNYGWQKIGGKWYHLGTYGTPLMDTDWYMVDGKWYYSVESGAMVANKWVGDYYLTSSGAMATNTWIGKYHVNASGVWDRTK</sequence>
<protein>
    <recommendedName>
        <fullName evidence="6">N-acetylmuramoyl-L-alanine amidase family protein</fullName>
    </recommendedName>
</protein>
<evidence type="ECO:0000256" key="1">
    <source>
        <dbReference type="ARBA" id="ARBA00022737"/>
    </source>
</evidence>
<evidence type="ECO:0000256" key="2">
    <source>
        <dbReference type="PROSITE-ProRule" id="PRU00591"/>
    </source>
</evidence>